<keyword evidence="1" id="KW-0963">Cytoplasm</keyword>
<evidence type="ECO:0000259" key="2">
    <source>
        <dbReference type="Pfam" id="PF01895"/>
    </source>
</evidence>
<comment type="subcellular location">
    <subcellularLocation>
        <location evidence="1">Cytoplasm</location>
    </subcellularLocation>
</comment>
<dbReference type="GO" id="GO:0006817">
    <property type="term" value="P:phosphate ion transport"/>
    <property type="evidence" value="ECO:0007669"/>
    <property type="project" value="UniProtKB-KW"/>
</dbReference>
<dbReference type="Proteomes" id="UP000277582">
    <property type="component" value="Unassembled WGS sequence"/>
</dbReference>
<protein>
    <recommendedName>
        <fullName evidence="1">Phosphate-specific transport system accessory protein PhoU</fullName>
    </recommendedName>
</protein>
<keyword evidence="1" id="KW-0592">Phosphate transport</keyword>
<comment type="function">
    <text evidence="1">Plays a role in the regulation of phosphate uptake.</text>
</comment>
<feature type="domain" description="PhoU" evidence="2">
    <location>
        <begin position="18"/>
        <end position="101"/>
    </location>
</feature>
<dbReference type="SUPFAM" id="SSF109755">
    <property type="entry name" value="PhoU-like"/>
    <property type="match status" value="1"/>
</dbReference>
<evidence type="ECO:0000313" key="3">
    <source>
        <dbReference type="EMBL" id="RSN75284.1"/>
    </source>
</evidence>
<feature type="domain" description="PhoU" evidence="2">
    <location>
        <begin position="120"/>
        <end position="195"/>
    </location>
</feature>
<comment type="subunit">
    <text evidence="1">Homodimer.</text>
</comment>
<organism evidence="3 4">
    <name type="scientific">Candidatus Methanodesulfokora washburnensis</name>
    <dbReference type="NCBI Taxonomy" id="2478471"/>
    <lineage>
        <taxon>Archaea</taxon>
        <taxon>Thermoproteota</taxon>
        <taxon>Candidatus Korarchaeia</taxon>
        <taxon>Candidatus Korarchaeia incertae sedis</taxon>
        <taxon>Candidatus Methanodesulfokora</taxon>
    </lineage>
</organism>
<dbReference type="AlphaFoldDB" id="A0A429GN27"/>
<dbReference type="PANTHER" id="PTHR42930">
    <property type="entry name" value="PHOSPHATE-SPECIFIC TRANSPORT SYSTEM ACCESSORY PROTEIN PHOU"/>
    <property type="match status" value="1"/>
</dbReference>
<proteinExistence type="inferred from homology"/>
<dbReference type="PIRSF" id="PIRSF003107">
    <property type="entry name" value="PhoU"/>
    <property type="match status" value="1"/>
</dbReference>
<gene>
    <name evidence="3" type="ORF">D6D85_06545</name>
</gene>
<keyword evidence="1" id="KW-0813">Transport</keyword>
<comment type="caution">
    <text evidence="3">The sequence shown here is derived from an EMBL/GenBank/DDBJ whole genome shotgun (WGS) entry which is preliminary data.</text>
</comment>
<keyword evidence="4" id="KW-1185">Reference proteome</keyword>
<dbReference type="PANTHER" id="PTHR42930:SF3">
    <property type="entry name" value="PHOSPHATE-SPECIFIC TRANSPORT SYSTEM ACCESSORY PROTEIN PHOU"/>
    <property type="match status" value="1"/>
</dbReference>
<sequence length="208" mass="24387">MMFIEEGIEDLMERLRKSFSTVILTIDLAVKSYLENNPRVDDVMEMSRELERVHNEIADRTFELIVRYQPVASDLRRIRSCMEISYGFMRFGRYAKDIVEVLRDFGELNCSREPVEKAWKITREMMEKAFRSFEEVNEDIAKEVAKMDNDVDEIYSSYLRKAISGEESTKCALAVTLILRYLERMADHAVQIADKTIYMKTGEYGTLK</sequence>
<dbReference type="Gene3D" id="1.20.58.220">
    <property type="entry name" value="Phosphate transport system protein phou homolog 2, domain 2"/>
    <property type="match status" value="1"/>
</dbReference>
<dbReference type="GO" id="GO:0045936">
    <property type="term" value="P:negative regulation of phosphate metabolic process"/>
    <property type="evidence" value="ECO:0007669"/>
    <property type="project" value="InterPro"/>
</dbReference>
<reference evidence="3 4" key="1">
    <citation type="submission" date="2018-10" db="EMBL/GenBank/DDBJ databases">
        <title>Co-occurring genomic capacity for anaerobic methane metabolism and dissimilatory sulfite reduction discovered in the Korarchaeota.</title>
        <authorList>
            <person name="Mckay L.J."/>
            <person name="Dlakic M."/>
            <person name="Fields M.W."/>
            <person name="Delmont T.O."/>
            <person name="Eren A.M."/>
            <person name="Jay Z.J."/>
            <person name="Klingelsmith K.B."/>
            <person name="Rusch D.B."/>
            <person name="Inskeep W.P."/>
        </authorList>
    </citation>
    <scope>NUCLEOTIDE SEQUENCE [LARGE SCALE GENOMIC DNA]</scope>
    <source>
        <strain evidence="3 4">MDKW</strain>
    </source>
</reference>
<evidence type="ECO:0000313" key="4">
    <source>
        <dbReference type="Proteomes" id="UP000277582"/>
    </source>
</evidence>
<dbReference type="EMBL" id="RCOS01000076">
    <property type="protein sequence ID" value="RSN75284.1"/>
    <property type="molecule type" value="Genomic_DNA"/>
</dbReference>
<comment type="similarity">
    <text evidence="1">Belongs to the PhoU family.</text>
</comment>
<dbReference type="GO" id="GO:0030643">
    <property type="term" value="P:intracellular phosphate ion homeostasis"/>
    <property type="evidence" value="ECO:0007669"/>
    <property type="project" value="InterPro"/>
</dbReference>
<dbReference type="InterPro" id="IPR038078">
    <property type="entry name" value="PhoU-like_sf"/>
</dbReference>
<evidence type="ECO:0000256" key="1">
    <source>
        <dbReference type="PIRNR" id="PIRNR003107"/>
    </source>
</evidence>
<dbReference type="InterPro" id="IPR026022">
    <property type="entry name" value="PhoU_dom"/>
</dbReference>
<dbReference type="InterPro" id="IPR028366">
    <property type="entry name" value="PhoU"/>
</dbReference>
<accession>A0A429GN27</accession>
<name>A0A429GN27_9CREN</name>
<dbReference type="GO" id="GO:0005737">
    <property type="term" value="C:cytoplasm"/>
    <property type="evidence" value="ECO:0007669"/>
    <property type="project" value="UniProtKB-SubCell"/>
</dbReference>
<dbReference type="Pfam" id="PF01895">
    <property type="entry name" value="PhoU"/>
    <property type="match status" value="2"/>
</dbReference>